<dbReference type="SUPFAM" id="SSF56801">
    <property type="entry name" value="Acetyl-CoA synthetase-like"/>
    <property type="match status" value="1"/>
</dbReference>
<dbReference type="EMBL" id="CAGI01000191">
    <property type="protein sequence ID" value="CCF54409.1"/>
    <property type="molecule type" value="Genomic_DNA"/>
</dbReference>
<dbReference type="STRING" id="1128400.I2G5G6"/>
<dbReference type="HOGENOM" id="CLU_1161889_0_0_1"/>
<dbReference type="PANTHER" id="PTHR22754">
    <property type="entry name" value="DISCO-INTERACTING PROTEIN 2 DIP2 -RELATED"/>
    <property type="match status" value="1"/>
</dbReference>
<dbReference type="Gene3D" id="3.30.300.30">
    <property type="match status" value="2"/>
</dbReference>
<dbReference type="Gene3D" id="3.40.50.12780">
    <property type="entry name" value="N-terminal domain of ligase-like"/>
    <property type="match status" value="1"/>
</dbReference>
<dbReference type="InterPro" id="IPR045851">
    <property type="entry name" value="AMP-bd_C_sf"/>
</dbReference>
<dbReference type="AlphaFoldDB" id="I2G5G6"/>
<dbReference type="PANTHER" id="PTHR22754:SF32">
    <property type="entry name" value="DISCO-INTERACTING PROTEIN 2"/>
    <property type="match status" value="1"/>
</dbReference>
<comment type="caution">
    <text evidence="1">The sequence shown here is derived from an EMBL/GenBank/DDBJ whole genome shotgun (WGS) entry which is preliminary data.</text>
</comment>
<evidence type="ECO:0000313" key="2">
    <source>
        <dbReference type="Proteomes" id="UP000006174"/>
    </source>
</evidence>
<evidence type="ECO:0000313" key="1">
    <source>
        <dbReference type="EMBL" id="CCF54409.1"/>
    </source>
</evidence>
<proteinExistence type="predicted"/>
<name>I2G5G6_USTHO</name>
<accession>I2G5G6</accession>
<evidence type="ECO:0008006" key="3">
    <source>
        <dbReference type="Google" id="ProtNLM"/>
    </source>
</evidence>
<protein>
    <recommendedName>
        <fullName evidence="3">AMP-dependent synthetase/ligase domain-containing protein</fullName>
    </recommendedName>
</protein>
<gene>
    <name evidence="1" type="ORF">UHOR_16460</name>
</gene>
<sequence>MSTFRATHTAAPNFALDLAARKYNGAPLDLSALQCVPAYGLAEATLGLSFYPHQAKSIEDLVGLDDAVLCGPPCVGVTMRIVDPKTGADVTDAGQEGENWVASPSVSFAYYNLDEASRETFHNHLNGYPRLRFLRTGDLGKVWRAPGKDGIVSGGQPQLLVTGRLKDIFFIHGRNVYPQGIEELVWTTWPDVFKAGSVAVFEASHHKDIESGDIPRTTSGKIRRKQATALYEDDKIKVV</sequence>
<keyword evidence="2" id="KW-1185">Reference proteome</keyword>
<reference evidence="1 2" key="1">
    <citation type="journal article" date="2012" name="Plant Cell">
        <title>Genome comparison of barley and maize smut fungi reveals targeted loss of RNA silencing components and species-specific presence of transposable elements.</title>
        <authorList>
            <person name="Laurie J.D."/>
            <person name="Ali S."/>
            <person name="Linning R."/>
            <person name="Mannhaupt G."/>
            <person name="Wong P."/>
            <person name="Gueldener U."/>
            <person name="Muensterkoetter M."/>
            <person name="Moore R."/>
            <person name="Kahmann R."/>
            <person name="Bakkeren G."/>
            <person name="Schirawski J."/>
        </authorList>
    </citation>
    <scope>NUCLEOTIDE SEQUENCE [LARGE SCALE GENOMIC DNA]</scope>
    <source>
        <strain evidence="2">Uh4875-4</strain>
    </source>
</reference>
<dbReference type="InterPro" id="IPR042099">
    <property type="entry name" value="ANL_N_sf"/>
</dbReference>
<organism evidence="1 2">
    <name type="scientific">Ustilago hordei</name>
    <name type="common">Barley covered smut fungus</name>
    <dbReference type="NCBI Taxonomy" id="120017"/>
    <lineage>
        <taxon>Eukaryota</taxon>
        <taxon>Fungi</taxon>
        <taxon>Dikarya</taxon>
        <taxon>Basidiomycota</taxon>
        <taxon>Ustilaginomycotina</taxon>
        <taxon>Ustilaginomycetes</taxon>
        <taxon>Ustilaginales</taxon>
        <taxon>Ustilaginaceae</taxon>
        <taxon>Ustilago</taxon>
    </lineage>
</organism>
<dbReference type="Proteomes" id="UP000006174">
    <property type="component" value="Unassembled WGS sequence"/>
</dbReference>